<organism evidence="1">
    <name type="scientific">viral metagenome</name>
    <dbReference type="NCBI Taxonomy" id="1070528"/>
    <lineage>
        <taxon>unclassified sequences</taxon>
        <taxon>metagenomes</taxon>
        <taxon>organismal metagenomes</taxon>
    </lineage>
</organism>
<protein>
    <submittedName>
        <fullName evidence="1">Uncharacterized protein</fullName>
    </submittedName>
</protein>
<proteinExistence type="predicted"/>
<accession>A0A6C0E053</accession>
<reference evidence="1" key="1">
    <citation type="journal article" date="2020" name="Nature">
        <title>Giant virus diversity and host interactions through global metagenomics.</title>
        <authorList>
            <person name="Schulz F."/>
            <person name="Roux S."/>
            <person name="Paez-Espino D."/>
            <person name="Jungbluth S."/>
            <person name="Walsh D.A."/>
            <person name="Denef V.J."/>
            <person name="McMahon K.D."/>
            <person name="Konstantinidis K.T."/>
            <person name="Eloe-Fadrosh E.A."/>
            <person name="Kyrpides N.C."/>
            <person name="Woyke T."/>
        </authorList>
    </citation>
    <scope>NUCLEOTIDE SEQUENCE</scope>
    <source>
        <strain evidence="1">GVMAG-M-3300023174-75</strain>
    </source>
</reference>
<evidence type="ECO:0000313" key="1">
    <source>
        <dbReference type="EMBL" id="QHT20815.1"/>
    </source>
</evidence>
<dbReference type="EMBL" id="MN739683">
    <property type="protein sequence ID" value="QHT20815.1"/>
    <property type="molecule type" value="Genomic_DNA"/>
</dbReference>
<sequence length="128" mass="14514">MTTNTNVNSLQPASYNSIKCKPKNGEVLYPIAYNDYCNMENNLDTFLTQSKYNIKKSLEPALSLHTLPKLYSSKKLLAYNEYCDISQNITTSAIPYAYNEYCNPQTKLISPLVTYISPTAIIRPNQTI</sequence>
<dbReference type="AlphaFoldDB" id="A0A6C0E053"/>
<name>A0A6C0E053_9ZZZZ</name>